<dbReference type="GO" id="GO:0071555">
    <property type="term" value="P:cell wall organization"/>
    <property type="evidence" value="ECO:0007669"/>
    <property type="project" value="UniProtKB-KW"/>
</dbReference>
<comment type="miscellaneous">
    <text evidence="14">Bacitracin is thought to be involved in the inhibition of peptidoglycan synthesis by sequestering undecaprenyl diphosphate, thereby reducing the pool of lipid carrier available.</text>
</comment>
<sequence>MTILQSLILGMVQGITEFLPISSSAHLVLVPEFFNWGEHSLTFDIVAHSGTLLAIVIYYRKRLLSIFNSLLKQKKESKYKNLLINIILTTIPTVIIYFLLKDYIDEILGSTEVIQFTLIIGGVLLLIADIYSKKNTNHKKISHLSASLIGIGQGLSLIRGMSRSGTMLTIGLFSKIDRKQLLEYVFLASIPIISAGLLLKSIEYVNNPTGEGIAILFLGFISSFFSGLLAINLLNRLIDKNIILFSAIYRIVIALLMIFI</sequence>
<feature type="transmembrane region" description="Helical" evidence="14">
    <location>
        <begin position="241"/>
        <end position="259"/>
    </location>
</feature>
<organism evidence="15 16">
    <name type="scientific">Candidatus Dojkabacteria bacterium</name>
    <dbReference type="NCBI Taxonomy" id="2099670"/>
    <lineage>
        <taxon>Bacteria</taxon>
        <taxon>Candidatus Dojkabacteria</taxon>
    </lineage>
</organism>
<dbReference type="GO" id="GO:0008360">
    <property type="term" value="P:regulation of cell shape"/>
    <property type="evidence" value="ECO:0007669"/>
    <property type="project" value="UniProtKB-KW"/>
</dbReference>
<comment type="similarity">
    <text evidence="2 14">Belongs to the UppP family.</text>
</comment>
<reference evidence="15" key="2">
    <citation type="journal article" date="2021" name="Microbiome">
        <title>Successional dynamics and alternative stable states in a saline activated sludge microbial community over 9 years.</title>
        <authorList>
            <person name="Wang Y."/>
            <person name="Ye J."/>
            <person name="Ju F."/>
            <person name="Liu L."/>
            <person name="Boyd J.A."/>
            <person name="Deng Y."/>
            <person name="Parks D.H."/>
            <person name="Jiang X."/>
            <person name="Yin X."/>
            <person name="Woodcroft B.J."/>
            <person name="Tyson G.W."/>
            <person name="Hugenholtz P."/>
            <person name="Polz M.F."/>
            <person name="Zhang T."/>
        </authorList>
    </citation>
    <scope>NUCLEOTIDE SEQUENCE</scope>
    <source>
        <strain evidence="15">HKST-UBA15</strain>
    </source>
</reference>
<evidence type="ECO:0000256" key="11">
    <source>
        <dbReference type="ARBA" id="ARBA00032707"/>
    </source>
</evidence>
<protein>
    <recommendedName>
        <fullName evidence="4 14">Undecaprenyl-diphosphatase</fullName>
        <ecNumber evidence="3 14">3.6.1.27</ecNumber>
    </recommendedName>
    <alternativeName>
        <fullName evidence="12 14">Bacitracin resistance protein</fullName>
    </alternativeName>
    <alternativeName>
        <fullName evidence="11 14">Undecaprenyl pyrophosphate phosphatase</fullName>
    </alternativeName>
</protein>
<dbReference type="GO" id="GO:0009252">
    <property type="term" value="P:peptidoglycan biosynthetic process"/>
    <property type="evidence" value="ECO:0007669"/>
    <property type="project" value="UniProtKB-KW"/>
</dbReference>
<evidence type="ECO:0000256" key="5">
    <source>
        <dbReference type="ARBA" id="ARBA00022475"/>
    </source>
</evidence>
<dbReference type="EMBL" id="JAGQLL010000017">
    <property type="protein sequence ID" value="MCA9379904.1"/>
    <property type="molecule type" value="Genomic_DNA"/>
</dbReference>
<keyword evidence="5 14" id="KW-1003">Cell membrane</keyword>
<comment type="caution">
    <text evidence="15">The sequence shown here is derived from an EMBL/GenBank/DDBJ whole genome shotgun (WGS) entry which is preliminary data.</text>
</comment>
<dbReference type="GO" id="GO:0005886">
    <property type="term" value="C:plasma membrane"/>
    <property type="evidence" value="ECO:0007669"/>
    <property type="project" value="UniProtKB-SubCell"/>
</dbReference>
<keyword evidence="8 14" id="KW-1133">Transmembrane helix</keyword>
<dbReference type="PANTHER" id="PTHR30622">
    <property type="entry name" value="UNDECAPRENYL-DIPHOSPHATASE"/>
    <property type="match status" value="1"/>
</dbReference>
<dbReference type="GO" id="GO:0050380">
    <property type="term" value="F:undecaprenyl-diphosphatase activity"/>
    <property type="evidence" value="ECO:0007669"/>
    <property type="project" value="UniProtKB-UniRule"/>
</dbReference>
<feature type="transmembrane region" description="Helical" evidence="14">
    <location>
        <begin position="214"/>
        <end position="234"/>
    </location>
</feature>
<evidence type="ECO:0000256" key="2">
    <source>
        <dbReference type="ARBA" id="ARBA00010621"/>
    </source>
</evidence>
<feature type="transmembrane region" description="Helical" evidence="14">
    <location>
        <begin position="41"/>
        <end position="60"/>
    </location>
</feature>
<evidence type="ECO:0000256" key="7">
    <source>
        <dbReference type="ARBA" id="ARBA00022801"/>
    </source>
</evidence>
<feature type="transmembrane region" description="Helical" evidence="14">
    <location>
        <begin position="7"/>
        <end position="29"/>
    </location>
</feature>
<evidence type="ECO:0000256" key="6">
    <source>
        <dbReference type="ARBA" id="ARBA00022692"/>
    </source>
</evidence>
<comment type="catalytic activity">
    <reaction evidence="13 14">
        <text>di-trans,octa-cis-undecaprenyl diphosphate + H2O = di-trans,octa-cis-undecaprenyl phosphate + phosphate + H(+)</text>
        <dbReference type="Rhea" id="RHEA:28094"/>
        <dbReference type="ChEBI" id="CHEBI:15377"/>
        <dbReference type="ChEBI" id="CHEBI:15378"/>
        <dbReference type="ChEBI" id="CHEBI:43474"/>
        <dbReference type="ChEBI" id="CHEBI:58405"/>
        <dbReference type="ChEBI" id="CHEBI:60392"/>
        <dbReference type="EC" id="3.6.1.27"/>
    </reaction>
</comment>
<keyword evidence="10 14" id="KW-0046">Antibiotic resistance</keyword>
<comment type="subcellular location">
    <subcellularLocation>
        <location evidence="1 14">Cell membrane</location>
        <topology evidence="1 14">Multi-pass membrane protein</topology>
    </subcellularLocation>
</comment>
<dbReference type="Pfam" id="PF02673">
    <property type="entry name" value="BacA"/>
    <property type="match status" value="1"/>
</dbReference>
<evidence type="ECO:0000313" key="15">
    <source>
        <dbReference type="EMBL" id="MCA9379904.1"/>
    </source>
</evidence>
<dbReference type="HAMAP" id="MF_01006">
    <property type="entry name" value="Undec_diphosphatase"/>
    <property type="match status" value="1"/>
</dbReference>
<evidence type="ECO:0000256" key="1">
    <source>
        <dbReference type="ARBA" id="ARBA00004651"/>
    </source>
</evidence>
<reference evidence="15" key="1">
    <citation type="submission" date="2020-04" db="EMBL/GenBank/DDBJ databases">
        <authorList>
            <person name="Zhang T."/>
        </authorList>
    </citation>
    <scope>NUCLEOTIDE SEQUENCE</scope>
    <source>
        <strain evidence="15">HKST-UBA15</strain>
    </source>
</reference>
<accession>A0A955I8F3</accession>
<evidence type="ECO:0000256" key="8">
    <source>
        <dbReference type="ARBA" id="ARBA00022989"/>
    </source>
</evidence>
<dbReference type="InterPro" id="IPR003824">
    <property type="entry name" value="UppP"/>
</dbReference>
<comment type="function">
    <text evidence="14">Catalyzes the dephosphorylation of undecaprenyl diphosphate (UPP). Confers resistance to bacitracin.</text>
</comment>
<dbReference type="Proteomes" id="UP000745577">
    <property type="component" value="Unassembled WGS sequence"/>
</dbReference>
<feature type="transmembrane region" description="Helical" evidence="14">
    <location>
        <begin position="181"/>
        <end position="202"/>
    </location>
</feature>
<dbReference type="AlphaFoldDB" id="A0A955I8F3"/>
<proteinExistence type="inferred from homology"/>
<evidence type="ECO:0000256" key="4">
    <source>
        <dbReference type="ARBA" id="ARBA00021581"/>
    </source>
</evidence>
<keyword evidence="14" id="KW-0133">Cell shape</keyword>
<evidence type="ECO:0000313" key="16">
    <source>
        <dbReference type="Proteomes" id="UP000745577"/>
    </source>
</evidence>
<keyword evidence="6 14" id="KW-0812">Transmembrane</keyword>
<evidence type="ECO:0000256" key="9">
    <source>
        <dbReference type="ARBA" id="ARBA00023136"/>
    </source>
</evidence>
<keyword evidence="9 14" id="KW-0472">Membrane</keyword>
<evidence type="ECO:0000256" key="12">
    <source>
        <dbReference type="ARBA" id="ARBA00032932"/>
    </source>
</evidence>
<evidence type="ECO:0000256" key="13">
    <source>
        <dbReference type="ARBA" id="ARBA00047594"/>
    </source>
</evidence>
<name>A0A955I8F3_9BACT</name>
<gene>
    <name evidence="14" type="primary">uppP</name>
    <name evidence="15" type="ORF">KC675_01865</name>
</gene>
<dbReference type="EC" id="3.6.1.27" evidence="3 14"/>
<keyword evidence="7 14" id="KW-0378">Hydrolase</keyword>
<dbReference type="GO" id="GO:0046677">
    <property type="term" value="P:response to antibiotic"/>
    <property type="evidence" value="ECO:0007669"/>
    <property type="project" value="UniProtKB-UniRule"/>
</dbReference>
<keyword evidence="14" id="KW-0961">Cell wall biogenesis/degradation</keyword>
<feature type="transmembrane region" description="Helical" evidence="14">
    <location>
        <begin position="112"/>
        <end position="131"/>
    </location>
</feature>
<evidence type="ECO:0000256" key="14">
    <source>
        <dbReference type="HAMAP-Rule" id="MF_01006"/>
    </source>
</evidence>
<evidence type="ECO:0000256" key="10">
    <source>
        <dbReference type="ARBA" id="ARBA00023251"/>
    </source>
</evidence>
<dbReference type="PANTHER" id="PTHR30622:SF2">
    <property type="entry name" value="UNDECAPRENYL-DIPHOSPHATASE"/>
    <property type="match status" value="1"/>
</dbReference>
<keyword evidence="14" id="KW-0573">Peptidoglycan synthesis</keyword>
<feature type="transmembrane region" description="Helical" evidence="14">
    <location>
        <begin position="81"/>
        <end position="100"/>
    </location>
</feature>
<evidence type="ECO:0000256" key="3">
    <source>
        <dbReference type="ARBA" id="ARBA00012374"/>
    </source>
</evidence>